<dbReference type="InterPro" id="IPR002933">
    <property type="entry name" value="Peptidase_M20"/>
</dbReference>
<dbReference type="InterPro" id="IPR010182">
    <property type="entry name" value="ArgE/DapE"/>
</dbReference>
<keyword evidence="6" id="KW-0862">Zinc</keyword>
<dbReference type="PANTHER" id="PTHR43808:SF25">
    <property type="entry name" value="PEPTIDASE M20 DIMERISATION DOMAIN-CONTAINING PROTEIN"/>
    <property type="match status" value="1"/>
</dbReference>
<dbReference type="AlphaFoldDB" id="A0A916ZSC2"/>
<dbReference type="Proteomes" id="UP000644699">
    <property type="component" value="Unassembled WGS sequence"/>
</dbReference>
<evidence type="ECO:0000256" key="2">
    <source>
        <dbReference type="ARBA" id="ARBA00001947"/>
    </source>
</evidence>
<organism evidence="9 10">
    <name type="scientific">Aureimonas endophytica</name>
    <dbReference type="NCBI Taxonomy" id="2027858"/>
    <lineage>
        <taxon>Bacteria</taxon>
        <taxon>Pseudomonadati</taxon>
        <taxon>Pseudomonadota</taxon>
        <taxon>Alphaproteobacteria</taxon>
        <taxon>Hyphomicrobiales</taxon>
        <taxon>Aurantimonadaceae</taxon>
        <taxon>Aureimonas</taxon>
    </lineage>
</organism>
<dbReference type="NCBIfam" id="TIGR01910">
    <property type="entry name" value="DapE-ArgE"/>
    <property type="match status" value="1"/>
</dbReference>
<comment type="cofactor">
    <cofactor evidence="2">
        <name>Zn(2+)</name>
        <dbReference type="ChEBI" id="CHEBI:29105"/>
    </cofactor>
</comment>
<accession>A0A916ZSC2</accession>
<dbReference type="GO" id="GO:0046872">
    <property type="term" value="F:metal ion binding"/>
    <property type="evidence" value="ECO:0007669"/>
    <property type="project" value="UniProtKB-KW"/>
</dbReference>
<dbReference type="SUPFAM" id="SSF55031">
    <property type="entry name" value="Bacterial exopeptidase dimerisation domain"/>
    <property type="match status" value="1"/>
</dbReference>
<evidence type="ECO:0000313" key="10">
    <source>
        <dbReference type="Proteomes" id="UP000644699"/>
    </source>
</evidence>
<dbReference type="PANTHER" id="PTHR43808">
    <property type="entry name" value="ACETYLORNITHINE DEACETYLASE"/>
    <property type="match status" value="1"/>
</dbReference>
<dbReference type="Pfam" id="PF01546">
    <property type="entry name" value="Peptidase_M20"/>
    <property type="match status" value="1"/>
</dbReference>
<feature type="domain" description="Peptidase M20 dimerisation" evidence="8">
    <location>
        <begin position="211"/>
        <end position="323"/>
    </location>
</feature>
<comment type="similarity">
    <text evidence="3">Belongs to the peptidase M20A family.</text>
</comment>
<keyword evidence="5" id="KW-0378">Hydrolase</keyword>
<evidence type="ECO:0000256" key="5">
    <source>
        <dbReference type="ARBA" id="ARBA00022801"/>
    </source>
</evidence>
<dbReference type="InterPro" id="IPR011650">
    <property type="entry name" value="Peptidase_M20_dimer"/>
</dbReference>
<name>A0A916ZSC2_9HYPH</name>
<reference evidence="9" key="1">
    <citation type="journal article" date="2014" name="Int. J. Syst. Evol. Microbiol.">
        <title>Complete genome sequence of Corynebacterium casei LMG S-19264T (=DSM 44701T), isolated from a smear-ripened cheese.</title>
        <authorList>
            <consortium name="US DOE Joint Genome Institute (JGI-PGF)"/>
            <person name="Walter F."/>
            <person name="Albersmeier A."/>
            <person name="Kalinowski J."/>
            <person name="Ruckert C."/>
        </authorList>
    </citation>
    <scope>NUCLEOTIDE SEQUENCE</scope>
    <source>
        <strain evidence="9">CGMCC 1.15367</strain>
    </source>
</reference>
<dbReference type="InterPro" id="IPR050072">
    <property type="entry name" value="Peptidase_M20A"/>
</dbReference>
<dbReference type="SUPFAM" id="SSF53187">
    <property type="entry name" value="Zn-dependent exopeptidases"/>
    <property type="match status" value="1"/>
</dbReference>
<keyword evidence="4" id="KW-0479">Metal-binding</keyword>
<dbReference type="Gene3D" id="3.30.70.360">
    <property type="match status" value="1"/>
</dbReference>
<keyword evidence="10" id="KW-1185">Reference proteome</keyword>
<proteinExistence type="inferred from homology"/>
<evidence type="ECO:0000256" key="4">
    <source>
        <dbReference type="ARBA" id="ARBA00022723"/>
    </source>
</evidence>
<reference evidence="9" key="2">
    <citation type="submission" date="2020-09" db="EMBL/GenBank/DDBJ databases">
        <authorList>
            <person name="Sun Q."/>
            <person name="Zhou Y."/>
        </authorList>
    </citation>
    <scope>NUCLEOTIDE SEQUENCE</scope>
    <source>
        <strain evidence="9">CGMCC 1.15367</strain>
    </source>
</reference>
<evidence type="ECO:0000259" key="8">
    <source>
        <dbReference type="Pfam" id="PF07687"/>
    </source>
</evidence>
<dbReference type="GO" id="GO:0016787">
    <property type="term" value="F:hydrolase activity"/>
    <property type="evidence" value="ECO:0007669"/>
    <property type="project" value="UniProtKB-KW"/>
</dbReference>
<comment type="caution">
    <text evidence="9">The sequence shown here is derived from an EMBL/GenBank/DDBJ whole genome shotgun (WGS) entry which is preliminary data.</text>
</comment>
<dbReference type="NCBIfam" id="NF005306">
    <property type="entry name" value="PRK06837.1"/>
    <property type="match status" value="1"/>
</dbReference>
<evidence type="ECO:0000256" key="7">
    <source>
        <dbReference type="ARBA" id="ARBA00023285"/>
    </source>
</evidence>
<comment type="cofactor">
    <cofactor evidence="1">
        <name>Co(2+)</name>
        <dbReference type="ChEBI" id="CHEBI:48828"/>
    </cofactor>
</comment>
<evidence type="ECO:0000256" key="6">
    <source>
        <dbReference type="ARBA" id="ARBA00022833"/>
    </source>
</evidence>
<dbReference type="InterPro" id="IPR036264">
    <property type="entry name" value="Bact_exopeptidase_dim_dom"/>
</dbReference>
<dbReference type="RefSeq" id="WP_188910567.1">
    <property type="nucleotide sequence ID" value="NZ_BMIQ01000005.1"/>
</dbReference>
<keyword evidence="7" id="KW-0170">Cobalt</keyword>
<gene>
    <name evidence="9" type="ORF">GCM10011390_33920</name>
</gene>
<evidence type="ECO:0000256" key="3">
    <source>
        <dbReference type="ARBA" id="ARBA00006247"/>
    </source>
</evidence>
<evidence type="ECO:0000313" key="9">
    <source>
        <dbReference type="EMBL" id="GGE11975.1"/>
    </source>
</evidence>
<protein>
    <submittedName>
        <fullName evidence="9">Acetylornithine deacetylase</fullName>
    </submittedName>
</protein>
<dbReference type="Pfam" id="PF07687">
    <property type="entry name" value="M20_dimer"/>
    <property type="match status" value="1"/>
</dbReference>
<sequence length="434" mass="46562">MPRPTPGPDGAALRTRLQAIIRDAAPRQIEWLRQLARFASTRGRDEACQRWLAEEFARRGWAIDRYRLAEVPMAGLPGHSPTVGADEDRLWQVVATPPAGAEGRSLILQGHIDVVPAGPLDQWEHDPFEPRVADGFITGRGVNDMKVGVAAMVFALDALAEAGFVPGGRVHVETVSEEECTGNGALSTLVRGYKADACLIPEVTDNRIVRAQLGSVWFRVRIKGRAAHVLETQKGESAILAAYRMIGALEAVAAHYNGIAHASPWYGDIERPIKLSVGKIAGGDWIGMVPSWCDLDCRMGVLPGTDLADVRGRIVAAVEADAAAHGSAAPGVEWIGFQAEGYVLEEGSEAEAALARAHRTVLGHELEPMVLQATSDIRQYGLYYNMPALCYGSCGSGSHTSGERTDLASMSETTLVLALFVAEWCGLVARGEPA</sequence>
<dbReference type="Gene3D" id="3.40.630.10">
    <property type="entry name" value="Zn peptidases"/>
    <property type="match status" value="1"/>
</dbReference>
<dbReference type="EMBL" id="BMIQ01000005">
    <property type="protein sequence ID" value="GGE11975.1"/>
    <property type="molecule type" value="Genomic_DNA"/>
</dbReference>
<evidence type="ECO:0000256" key="1">
    <source>
        <dbReference type="ARBA" id="ARBA00001941"/>
    </source>
</evidence>